<organism evidence="2 4">
    <name type="scientific">Geomonas paludis</name>
    <dbReference type="NCBI Taxonomy" id="2740185"/>
    <lineage>
        <taxon>Bacteria</taxon>
        <taxon>Pseudomonadati</taxon>
        <taxon>Thermodesulfobacteriota</taxon>
        <taxon>Desulfuromonadia</taxon>
        <taxon>Geobacterales</taxon>
        <taxon>Geobacteraceae</taxon>
        <taxon>Geomonas</taxon>
    </lineage>
</organism>
<dbReference type="Proteomes" id="UP000831485">
    <property type="component" value="Chromosome"/>
</dbReference>
<protein>
    <submittedName>
        <fullName evidence="3">Ig-like domain-containing protein</fullName>
    </submittedName>
</protein>
<evidence type="ECO:0000313" key="2">
    <source>
        <dbReference type="EMBL" id="GFO63683.1"/>
    </source>
</evidence>
<dbReference type="PROSITE" id="PS51257">
    <property type="entry name" value="PROKAR_LIPOPROTEIN"/>
    <property type="match status" value="1"/>
</dbReference>
<sequence>MRILKRSLLGGGMLVLAACGGGGGGTASTPDVTAPTVALSAPANGATMTGTTTVTADAADDVGVARVDFYLNGVKQGSDTTAPYSYSWDPSTLARGSYTWAAKAYDAAGNERDSAAVTVTVPVYATMATVVTGTGAVGTVSLAGIPVAAPYGVNFVVTMPAGGTLSGVSTSGPYAGSGLATISGANSLILASSPVASGQIMTVTFANVPSGAQPSDFGIAVSAVYDGNGNLIQ</sequence>
<dbReference type="InterPro" id="IPR013783">
    <property type="entry name" value="Ig-like_fold"/>
</dbReference>
<evidence type="ECO:0000313" key="3">
    <source>
        <dbReference type="EMBL" id="UPU37777.1"/>
    </source>
</evidence>
<dbReference type="Proteomes" id="UP000568888">
    <property type="component" value="Unassembled WGS sequence"/>
</dbReference>
<reference evidence="3" key="3">
    <citation type="submission" date="2022-04" db="EMBL/GenBank/DDBJ databases">
        <authorList>
            <person name="Liu G."/>
        </authorList>
    </citation>
    <scope>NUCLEOTIDE SEQUENCE</scope>
    <source>
        <strain evidence="3">RG22</strain>
    </source>
</reference>
<feature type="chain" id="PRO_5028323729" evidence="1">
    <location>
        <begin position="18"/>
        <end position="233"/>
    </location>
</feature>
<feature type="signal peptide" evidence="1">
    <location>
        <begin position="1"/>
        <end position="17"/>
    </location>
</feature>
<reference evidence="4" key="1">
    <citation type="submission" date="2020-06" db="EMBL/GenBank/DDBJ databases">
        <title>Draft genomic sequecing of Geomonas sp. Red736.</title>
        <authorList>
            <person name="Itoh H."/>
            <person name="Xu Z.X."/>
            <person name="Ushijima N."/>
            <person name="Masuda Y."/>
            <person name="Shiratori Y."/>
            <person name="Senoo K."/>
        </authorList>
    </citation>
    <scope>NUCLEOTIDE SEQUENCE [LARGE SCALE GENOMIC DNA]</scope>
    <source>
        <strain evidence="4">Red736</strain>
    </source>
</reference>
<dbReference type="Gene3D" id="2.60.40.10">
    <property type="entry name" value="Immunoglobulins"/>
    <property type="match status" value="1"/>
</dbReference>
<proteinExistence type="predicted"/>
<accession>A0A6V8MVT7</accession>
<dbReference type="EMBL" id="CP096574">
    <property type="protein sequence ID" value="UPU37777.1"/>
    <property type="molecule type" value="Genomic_DNA"/>
</dbReference>
<evidence type="ECO:0000313" key="4">
    <source>
        <dbReference type="Proteomes" id="UP000568888"/>
    </source>
</evidence>
<reference evidence="2" key="2">
    <citation type="journal article" date="2021" name="Int. J. Syst. Evol. Microbiol.">
        <title>Geomonas silvestris sp. nov., Geomonas paludis sp. nov. and Geomonas limicola sp. nov., isolated from terrestrial environments, and emended description of the genus Geomonas.</title>
        <authorList>
            <person name="Itoh H."/>
            <person name="Xu Z."/>
            <person name="Masuda Y."/>
            <person name="Ushijima N."/>
            <person name="Hayakawa C."/>
            <person name="Shiratori Y."/>
            <person name="Senoo K."/>
        </authorList>
    </citation>
    <scope>NUCLEOTIDE SEQUENCE</scope>
    <source>
        <strain evidence="2">Red736</strain>
    </source>
</reference>
<dbReference type="RefSeq" id="WP_183346525.1">
    <property type="nucleotide sequence ID" value="NZ_BLXY01000002.1"/>
</dbReference>
<keyword evidence="1" id="KW-0732">Signal</keyword>
<keyword evidence="5" id="KW-1185">Reference proteome</keyword>
<dbReference type="EMBL" id="BLXY01000002">
    <property type="protein sequence ID" value="GFO63683.1"/>
    <property type="molecule type" value="Genomic_DNA"/>
</dbReference>
<gene>
    <name evidence="2" type="ORF">GMPD_16020</name>
    <name evidence="3" type="ORF">M1B72_08735</name>
</gene>
<dbReference type="Pfam" id="PF17957">
    <property type="entry name" value="Big_7"/>
    <property type="match status" value="1"/>
</dbReference>
<dbReference type="AlphaFoldDB" id="A0A6V8MVT7"/>
<evidence type="ECO:0000313" key="5">
    <source>
        <dbReference type="Proteomes" id="UP000831485"/>
    </source>
</evidence>
<evidence type="ECO:0000256" key="1">
    <source>
        <dbReference type="SAM" id="SignalP"/>
    </source>
</evidence>
<name>A0A6V8MVT7_9BACT</name>